<dbReference type="Proteomes" id="UP000253562">
    <property type="component" value="Unassembled WGS sequence"/>
</dbReference>
<keyword evidence="1" id="KW-0732">Signal</keyword>
<reference evidence="3 4" key="1">
    <citation type="submission" date="2018-07" db="EMBL/GenBank/DDBJ databases">
        <title>Comparative genomes isolates from brazilian mangrove.</title>
        <authorList>
            <person name="De Araujo J.E."/>
            <person name="Taketani R.G."/>
            <person name="Silva M.C.P."/>
            <person name="Lourenco M.V."/>
            <person name="Oliveira V.M."/>
            <person name="Andreote F.D."/>
        </authorList>
    </citation>
    <scope>NUCLEOTIDE SEQUENCE [LARGE SCALE GENOMIC DNA]</scope>
    <source>
        <strain evidence="3 4">HEX PRIS-MGV</strain>
    </source>
</reference>
<dbReference type="EMBL" id="QPEX01000011">
    <property type="protein sequence ID" value="RCS52713.1"/>
    <property type="molecule type" value="Genomic_DNA"/>
</dbReference>
<accession>A0A368KT28</accession>
<sequence length="284" mass="30178">MKLLPKTLLALLLLGCLGSVSQADMLSSNVFFGSGNSNQYFTVSQAGGVEIGMRAKLRYDPNDGNQPKNFDQSSDLGYAIEEGSYYFSTPNYGTDRAIWNLDWSVNSDFNQGTPASTTNKLSAFTYNINFDFDPAGAGSNSSTNYNPVNELYNDNSYGNKTTTSANDVTPGPLVFGFIPTAPFASDLNDDYTITQNSTNVGFSGLLPGTVTQNGIYTITFSVLDGLIPIATNQIKVYAGVNPPAAVPEPASMALFGMGVVGLIGGGAARKRLKQKREAANSNEG</sequence>
<proteinExistence type="predicted"/>
<feature type="chain" id="PRO_5016860056" evidence="1">
    <location>
        <begin position="24"/>
        <end position="284"/>
    </location>
</feature>
<evidence type="ECO:0000259" key="2">
    <source>
        <dbReference type="Pfam" id="PF07589"/>
    </source>
</evidence>
<dbReference type="AlphaFoldDB" id="A0A368KT28"/>
<name>A0A368KT28_9BACT</name>
<dbReference type="NCBIfam" id="TIGR02595">
    <property type="entry name" value="PEP_CTERM"/>
    <property type="match status" value="1"/>
</dbReference>
<evidence type="ECO:0000256" key="1">
    <source>
        <dbReference type="SAM" id="SignalP"/>
    </source>
</evidence>
<dbReference type="Pfam" id="PF07589">
    <property type="entry name" value="PEP-CTERM"/>
    <property type="match status" value="1"/>
</dbReference>
<gene>
    <name evidence="3" type="ORF">DTL42_07705</name>
</gene>
<dbReference type="RefSeq" id="WP_114368139.1">
    <property type="nucleotide sequence ID" value="NZ_QPEX01000011.1"/>
</dbReference>
<evidence type="ECO:0000313" key="4">
    <source>
        <dbReference type="Proteomes" id="UP000253562"/>
    </source>
</evidence>
<feature type="domain" description="Ice-binding protein C-terminal" evidence="2">
    <location>
        <begin position="245"/>
        <end position="264"/>
    </location>
</feature>
<evidence type="ECO:0000313" key="3">
    <source>
        <dbReference type="EMBL" id="RCS52713.1"/>
    </source>
</evidence>
<comment type="caution">
    <text evidence="3">The sequence shown here is derived from an EMBL/GenBank/DDBJ whole genome shotgun (WGS) entry which is preliminary data.</text>
</comment>
<dbReference type="InterPro" id="IPR013424">
    <property type="entry name" value="Ice-binding_C"/>
</dbReference>
<dbReference type="OrthoDB" id="280680at2"/>
<organism evidence="3 4">
    <name type="scientific">Bremerella cremea</name>
    <dbReference type="NCBI Taxonomy" id="1031537"/>
    <lineage>
        <taxon>Bacteria</taxon>
        <taxon>Pseudomonadati</taxon>
        <taxon>Planctomycetota</taxon>
        <taxon>Planctomycetia</taxon>
        <taxon>Pirellulales</taxon>
        <taxon>Pirellulaceae</taxon>
        <taxon>Bremerella</taxon>
    </lineage>
</organism>
<feature type="signal peptide" evidence="1">
    <location>
        <begin position="1"/>
        <end position="23"/>
    </location>
</feature>
<protein>
    <submittedName>
        <fullName evidence="3">PEP-CTERM sorting domain-containing protein</fullName>
    </submittedName>
</protein>